<accession>A0ABQ5MUW0</accession>
<sequence>MLAPSLSDEAAGVPASAAPQGGPEEGSYRDMAGQTTHRGAERALLEDFSLEMTGKDVAGLEEAAASIPPGTRVNVTFLGNEDLPMRVGAAAAVRRLGFVPVPHISARRLGSQAELEEFLGALAAEAAVEDAFVVAGDPAEPMGPYDDSLALIGSGLLGRYGIRQVGISGYPEGHPEIDSARLWTVLLQKCAALQAQNLQPTIITQFGFDVDPVLDWLADLRRRGVDAPVRIGVPGPAGVKRLLAFARRFGVASSAGIVHKYGFSLANLLGTAGPDRFVGELARRLDAADHGPVQLHFYTFGGLKATAEWVRKAAAA</sequence>
<dbReference type="SUPFAM" id="SSF51730">
    <property type="entry name" value="FAD-linked oxidoreductase"/>
    <property type="match status" value="1"/>
</dbReference>
<reference evidence="3 4" key="1">
    <citation type="journal article" date="2023" name="Int. J. Syst. Evol. Microbiol.">
        <title>Arthrobacter mangrovi sp. nov., an actinobacterium isolated from the rhizosphere of a mangrove.</title>
        <authorList>
            <person name="Hamada M."/>
            <person name="Saitou S."/>
            <person name="Enomoto N."/>
            <person name="Nanri K."/>
            <person name="Hidaka K."/>
            <person name="Miura T."/>
            <person name="Tamura T."/>
        </authorList>
    </citation>
    <scope>NUCLEOTIDE SEQUENCE [LARGE SCALE GENOMIC DNA]</scope>
    <source>
        <strain evidence="3 4">NBRC 112813</strain>
    </source>
</reference>
<evidence type="ECO:0000313" key="3">
    <source>
        <dbReference type="EMBL" id="GLB67779.1"/>
    </source>
</evidence>
<organism evidence="3 4">
    <name type="scientific">Arthrobacter mangrovi</name>
    <dbReference type="NCBI Taxonomy" id="2966350"/>
    <lineage>
        <taxon>Bacteria</taxon>
        <taxon>Bacillati</taxon>
        <taxon>Actinomycetota</taxon>
        <taxon>Actinomycetes</taxon>
        <taxon>Micrococcales</taxon>
        <taxon>Micrococcaceae</taxon>
        <taxon>Arthrobacter</taxon>
    </lineage>
</organism>
<dbReference type="InterPro" id="IPR029041">
    <property type="entry name" value="FAD-linked_oxidoreductase-like"/>
</dbReference>
<gene>
    <name evidence="3" type="primary">metF_1</name>
    <name evidence="3" type="ORF">AHIS1636_22190</name>
</gene>
<protein>
    <submittedName>
        <fullName evidence="3">Methylenetetrahydrofolate reductase</fullName>
    </submittedName>
</protein>
<feature type="region of interest" description="Disordered" evidence="2">
    <location>
        <begin position="1"/>
        <end position="33"/>
    </location>
</feature>
<evidence type="ECO:0000256" key="2">
    <source>
        <dbReference type="SAM" id="MobiDB-lite"/>
    </source>
</evidence>
<evidence type="ECO:0000256" key="1">
    <source>
        <dbReference type="ARBA" id="ARBA00023002"/>
    </source>
</evidence>
<comment type="caution">
    <text evidence="3">The sequence shown here is derived from an EMBL/GenBank/DDBJ whole genome shotgun (WGS) entry which is preliminary data.</text>
</comment>
<proteinExistence type="predicted"/>
<dbReference type="EMBL" id="BRVS01000008">
    <property type="protein sequence ID" value="GLB67779.1"/>
    <property type="molecule type" value="Genomic_DNA"/>
</dbReference>
<dbReference type="Gene3D" id="3.20.20.220">
    <property type="match status" value="1"/>
</dbReference>
<keyword evidence="4" id="KW-1185">Reference proteome</keyword>
<keyword evidence="1" id="KW-0560">Oxidoreductase</keyword>
<evidence type="ECO:0000313" key="4">
    <source>
        <dbReference type="Proteomes" id="UP001209654"/>
    </source>
</evidence>
<name>A0ABQ5MUW0_9MICC</name>
<dbReference type="Proteomes" id="UP001209654">
    <property type="component" value="Unassembled WGS sequence"/>
</dbReference>